<proteinExistence type="predicted"/>
<organism evidence="2 3">
    <name type="scientific">Albidovulum inexpectatum</name>
    <dbReference type="NCBI Taxonomy" id="196587"/>
    <lineage>
        <taxon>Bacteria</taxon>
        <taxon>Pseudomonadati</taxon>
        <taxon>Pseudomonadota</taxon>
        <taxon>Alphaproteobacteria</taxon>
        <taxon>Rhodobacterales</taxon>
        <taxon>Paracoccaceae</taxon>
        <taxon>Albidovulum</taxon>
    </lineage>
</organism>
<sequence length="378" mass="41373">MTVSMQIPGGAALPAWLPKNARLYLRHIEEGLSLRAIARDEGCHASTIMRKVRAFENRRDDPLVDEALTRLGRLVFGSGATVVQTQSQTEEGACPMTAPIRHASPKIVDQATLEREARRILRRLCEFGAVLAVAGELDKAAVLKGTVRTAVVDREVAEAFALKDWIAVKSVGRVTTYQITQAGRAALKRLLAEEQAARNAGLGDAANPFADQHRDVEDHELTDDQTGQPRRVRINLSESPLAILARRKDKDGRPFLSPDLVAAGERLREDFELAQIGPRVAQNWDRFLTAGDRGSFGSADALGGSSRARDRVAAALRDLGPGLGDVVLRCCCFLEGLEAVEKRMGWSARSGKIVLRIALQRLKRHYEETYGCQSPLIG</sequence>
<dbReference type="InterPro" id="IPR045599">
    <property type="entry name" value="DUF6456"/>
</dbReference>
<comment type="caution">
    <text evidence="2">The sequence shown here is derived from an EMBL/GenBank/DDBJ whole genome shotgun (WGS) entry which is preliminary data.</text>
</comment>
<evidence type="ECO:0000313" key="3">
    <source>
        <dbReference type="Proteomes" id="UP000239736"/>
    </source>
</evidence>
<feature type="domain" description="DUF6456" evidence="1">
    <location>
        <begin position="232"/>
        <end position="368"/>
    </location>
</feature>
<name>A0A2S5JIF3_9RHOB</name>
<dbReference type="Proteomes" id="UP000239736">
    <property type="component" value="Unassembled WGS sequence"/>
</dbReference>
<protein>
    <recommendedName>
        <fullName evidence="1">DUF6456 domain-containing protein</fullName>
    </recommendedName>
</protein>
<dbReference type="RefSeq" id="WP_245873089.1">
    <property type="nucleotide sequence ID" value="NZ_PRDS01000003.1"/>
</dbReference>
<dbReference type="Pfam" id="PF20057">
    <property type="entry name" value="DUF6456"/>
    <property type="match status" value="1"/>
</dbReference>
<evidence type="ECO:0000313" key="2">
    <source>
        <dbReference type="EMBL" id="PPB81253.1"/>
    </source>
</evidence>
<dbReference type="AlphaFoldDB" id="A0A2S5JIF3"/>
<accession>A0A2S5JIF3</accession>
<dbReference type="EMBL" id="PRDS01000003">
    <property type="protein sequence ID" value="PPB81253.1"/>
    <property type="molecule type" value="Genomic_DNA"/>
</dbReference>
<gene>
    <name evidence="2" type="ORF">LV82_01299</name>
</gene>
<keyword evidence="3" id="KW-1185">Reference proteome</keyword>
<reference evidence="2 3" key="1">
    <citation type="submission" date="2018-01" db="EMBL/GenBank/DDBJ databases">
        <title>Genomic Encyclopedia of Archaeal and Bacterial Type Strains, Phase II (KMG-II): from individual species to whole genera.</title>
        <authorList>
            <person name="Goeker M."/>
        </authorList>
    </citation>
    <scope>NUCLEOTIDE SEQUENCE [LARGE SCALE GENOMIC DNA]</scope>
    <source>
        <strain evidence="2 3">DSM 12048</strain>
    </source>
</reference>
<evidence type="ECO:0000259" key="1">
    <source>
        <dbReference type="Pfam" id="PF20057"/>
    </source>
</evidence>